<protein>
    <submittedName>
        <fullName evidence="2">LPXTG-motif cell wall anchor domain-containing protein</fullName>
    </submittedName>
</protein>
<feature type="transmembrane region" description="Helical" evidence="1">
    <location>
        <begin position="265"/>
        <end position="285"/>
    </location>
</feature>
<dbReference type="InterPro" id="IPR013783">
    <property type="entry name" value="Ig-like_fold"/>
</dbReference>
<evidence type="ECO:0000313" key="2">
    <source>
        <dbReference type="EMBL" id="SMQ70700.1"/>
    </source>
</evidence>
<dbReference type="Proteomes" id="UP000194464">
    <property type="component" value="Unassembled WGS sequence"/>
</dbReference>
<reference evidence="2 3" key="1">
    <citation type="submission" date="2017-04" db="EMBL/GenBank/DDBJ databases">
        <authorList>
            <person name="Varghese N."/>
            <person name="Submissions S."/>
        </authorList>
    </citation>
    <scope>NUCLEOTIDE SEQUENCE [LARGE SCALE GENOMIC DNA]</scope>
    <source>
        <strain evidence="2 3">VKM Ac-1784</strain>
    </source>
</reference>
<keyword evidence="1" id="KW-0812">Transmembrane</keyword>
<dbReference type="EMBL" id="FXWJ01000003">
    <property type="protein sequence ID" value="SMQ70700.1"/>
    <property type="molecule type" value="Genomic_DNA"/>
</dbReference>
<keyword evidence="3" id="KW-1185">Reference proteome</keyword>
<dbReference type="NCBIfam" id="TIGR01167">
    <property type="entry name" value="LPXTG_anchor"/>
    <property type="match status" value="1"/>
</dbReference>
<comment type="caution">
    <text evidence="2">The sequence shown here is derived from an EMBL/GenBank/DDBJ whole genome shotgun (WGS) entry which is preliminary data.</text>
</comment>
<organism evidence="2 3">
    <name type="scientific">Plantibacter elymi</name>
    <name type="common">nom. nud.</name>
    <dbReference type="NCBI Taxonomy" id="199708"/>
    <lineage>
        <taxon>Bacteria</taxon>
        <taxon>Bacillati</taxon>
        <taxon>Actinomycetota</taxon>
        <taxon>Actinomycetes</taxon>
        <taxon>Micrococcales</taxon>
        <taxon>Microbacteriaceae</taxon>
        <taxon>Plantibacter</taxon>
    </lineage>
</organism>
<keyword evidence="1" id="KW-0472">Membrane</keyword>
<evidence type="ECO:0000256" key="1">
    <source>
        <dbReference type="SAM" id="Phobius"/>
    </source>
</evidence>
<gene>
    <name evidence="2" type="ORF">SAMN06295909_2236</name>
</gene>
<name>A0ABY1RD47_9MICO</name>
<accession>A0ABY1RD47</accession>
<evidence type="ECO:0000313" key="3">
    <source>
        <dbReference type="Proteomes" id="UP000194464"/>
    </source>
</evidence>
<proteinExistence type="predicted"/>
<keyword evidence="1" id="KW-1133">Transmembrane helix</keyword>
<dbReference type="Gene3D" id="2.60.40.10">
    <property type="entry name" value="Immunoglobulins"/>
    <property type="match status" value="1"/>
</dbReference>
<sequence>MSMGNSRRSLLHGKHRYGVIVLVLAGASVLAPAGLSPVSATARSVVDVPPVTPEEVAPAAALQPPVFTSPDDGERIPGVLYGIFGTGVPGATIALDGGGTRTAVVQPDGTWSVPFIPPLFPSNEYDFSATQTVGTETSEPAFLSFSLYFPPRILSPVDKHVFPLSEAPVEVAGFAAQGSIIRAVLDGVPQTAEATPNAEGLFQLRFDTAVGPGDHEVSVTEEQEGGISSPVAHTFTVEAGPASAALPDAGSDGGVPRLPDTGFEASPFGLVLVGLGGVVMAAAGWSRRVRTRRRTHVI</sequence>